<dbReference type="Proteomes" id="UP000515908">
    <property type="component" value="Chromosome 25"/>
</dbReference>
<sequence length="419" mass="47299">MSFVTLRKSTRVPDIAKELNLKSQDIWLPLDVCQAKRATKPFVIKDNCALVLVNRETKECCFNRREILETIGKAGESPRSLSLTPGDIPEQYALFVQWRYAGGRNVDEGVTIFHKVMNAAEAFQKGSAFPFADTSSEDPQSWANQGKQIQSDLAKEREKRRRCEEDFQERASQYPSLQTDSFLHTMLGQTKEHITQRRRCPPLVYLSTKGASSVEVVGGGVRWGRPNPSLIYRVFRAEESHNKAYTTDFKDASQQVVFLFVNSICDFRRTDAPLDEMVCETLSNKVLDYTKRGFRVVLLDHLPTLHYSSPDGIHQTLSPIVEFCREYCSKKGFPITVLLSVVSNTIALQSRSASSLALPQSGILNYFISQLNASLAPDPALSFAVVNEEGNQSPFTVELYNSFLRRCSIRKVARSEFVK</sequence>
<proteinExistence type="predicted"/>
<keyword evidence="3" id="KW-1185">Reference proteome</keyword>
<evidence type="ECO:0000313" key="3">
    <source>
        <dbReference type="Proteomes" id="UP000515908"/>
    </source>
</evidence>
<protein>
    <submittedName>
        <fullName evidence="2">Uncharacterized protein</fullName>
    </submittedName>
</protein>
<dbReference type="EMBL" id="LR877169">
    <property type="protein sequence ID" value="CAD2222221.1"/>
    <property type="molecule type" value="Genomic_DNA"/>
</dbReference>
<feature type="compositionally biased region" description="Polar residues" evidence="1">
    <location>
        <begin position="134"/>
        <end position="151"/>
    </location>
</feature>
<organism evidence="2 3">
    <name type="scientific">Angomonas deanei</name>
    <dbReference type="NCBI Taxonomy" id="59799"/>
    <lineage>
        <taxon>Eukaryota</taxon>
        <taxon>Discoba</taxon>
        <taxon>Euglenozoa</taxon>
        <taxon>Kinetoplastea</taxon>
        <taxon>Metakinetoplastina</taxon>
        <taxon>Trypanosomatida</taxon>
        <taxon>Trypanosomatidae</taxon>
        <taxon>Strigomonadinae</taxon>
        <taxon>Angomonas</taxon>
    </lineage>
</organism>
<reference evidence="2 3" key="1">
    <citation type="submission" date="2020-08" db="EMBL/GenBank/DDBJ databases">
        <authorList>
            <person name="Newling K."/>
            <person name="Davey J."/>
            <person name="Forrester S."/>
        </authorList>
    </citation>
    <scope>NUCLEOTIDE SEQUENCE [LARGE SCALE GENOMIC DNA]</scope>
    <source>
        <strain evidence="3">Crithidia deanei Carvalho (ATCC PRA-265)</strain>
    </source>
</reference>
<dbReference type="AlphaFoldDB" id="A0A7G2CT45"/>
<name>A0A7G2CT45_9TRYP</name>
<evidence type="ECO:0000256" key="1">
    <source>
        <dbReference type="SAM" id="MobiDB-lite"/>
    </source>
</evidence>
<dbReference type="VEuPathDB" id="TriTrypDB:ADEAN_000976100"/>
<accession>A0A7G2CT45</accession>
<evidence type="ECO:0000313" key="2">
    <source>
        <dbReference type="EMBL" id="CAD2222221.1"/>
    </source>
</evidence>
<feature type="region of interest" description="Disordered" evidence="1">
    <location>
        <begin position="134"/>
        <end position="155"/>
    </location>
</feature>
<gene>
    <name evidence="2" type="ORF">ADEAN_000976100</name>
</gene>